<dbReference type="EMBL" id="MGFE01000006">
    <property type="protein sequence ID" value="OGL99368.1"/>
    <property type="molecule type" value="Genomic_DNA"/>
</dbReference>
<feature type="compositionally biased region" description="Basic and acidic residues" evidence="1">
    <location>
        <begin position="208"/>
        <end position="217"/>
    </location>
</feature>
<dbReference type="AlphaFoldDB" id="A0A1F7WAF5"/>
<dbReference type="InterPro" id="IPR021139">
    <property type="entry name" value="NYN"/>
</dbReference>
<protein>
    <recommendedName>
        <fullName evidence="2">NYN domain-containing protein</fullName>
    </recommendedName>
</protein>
<evidence type="ECO:0000256" key="1">
    <source>
        <dbReference type="SAM" id="MobiDB-lite"/>
    </source>
</evidence>
<reference evidence="3 4" key="1">
    <citation type="journal article" date="2016" name="Nat. Commun.">
        <title>Thousands of microbial genomes shed light on interconnected biogeochemical processes in an aquifer system.</title>
        <authorList>
            <person name="Anantharaman K."/>
            <person name="Brown C.T."/>
            <person name="Hug L.A."/>
            <person name="Sharon I."/>
            <person name="Castelle C.J."/>
            <person name="Probst A.J."/>
            <person name="Thomas B.C."/>
            <person name="Singh A."/>
            <person name="Wilkins M.J."/>
            <person name="Karaoz U."/>
            <person name="Brodie E.L."/>
            <person name="Williams K.H."/>
            <person name="Hubbard S.S."/>
            <person name="Banfield J.F."/>
        </authorList>
    </citation>
    <scope>NUCLEOTIDE SEQUENCE [LARGE SCALE GENOMIC DNA]</scope>
</reference>
<dbReference type="InterPro" id="IPR047140">
    <property type="entry name" value="LabA"/>
</dbReference>
<evidence type="ECO:0000259" key="2">
    <source>
        <dbReference type="Pfam" id="PF01936"/>
    </source>
</evidence>
<comment type="caution">
    <text evidence="3">The sequence shown here is derived from an EMBL/GenBank/DDBJ whole genome shotgun (WGS) entry which is preliminary data.</text>
</comment>
<dbReference type="PANTHER" id="PTHR35458:SF8">
    <property type="entry name" value="SLR0650 PROTEIN"/>
    <property type="match status" value="1"/>
</dbReference>
<dbReference type="PANTHER" id="PTHR35458">
    <property type="entry name" value="SLR0755 PROTEIN"/>
    <property type="match status" value="1"/>
</dbReference>
<organism evidence="3 4">
    <name type="scientific">Candidatus Uhrbacteria bacterium RIFOXYB2_FULL_57_15</name>
    <dbReference type="NCBI Taxonomy" id="1802422"/>
    <lineage>
        <taxon>Bacteria</taxon>
        <taxon>Candidatus Uhriibacteriota</taxon>
    </lineage>
</organism>
<dbReference type="CDD" id="cd10911">
    <property type="entry name" value="PIN_LabA"/>
    <property type="match status" value="1"/>
</dbReference>
<feature type="compositionally biased region" description="Low complexity" evidence="1">
    <location>
        <begin position="167"/>
        <end position="179"/>
    </location>
</feature>
<dbReference type="Proteomes" id="UP000176501">
    <property type="component" value="Unassembled WGS sequence"/>
</dbReference>
<sequence length="217" mass="24701">MLKHLDQRVGVFIDTQNMYYSARYLFGRRVNFGHIVEDAAAGRKLIRAMAYVVKTKTQDETPFFEALKKLGIELREKDLMEYLSGQKKADWDVGLAIDVIRMLDMLDVIVLVTGDGDFVPLIEFAKSRGRIVEVIAFRETTSSKLVEAAEEYINMSDNKRRYLIGPARRPSAAGAPRGGEILEEKPDELEEMEDTGGFFMAPPTTNQEENRGRRLEF</sequence>
<name>A0A1F7WAF5_9BACT</name>
<feature type="domain" description="NYN" evidence="2">
    <location>
        <begin position="8"/>
        <end position="154"/>
    </location>
</feature>
<feature type="region of interest" description="Disordered" evidence="1">
    <location>
        <begin position="167"/>
        <end position="186"/>
    </location>
</feature>
<dbReference type="Gene3D" id="3.40.50.1010">
    <property type="entry name" value="5'-nuclease"/>
    <property type="match status" value="1"/>
</dbReference>
<evidence type="ECO:0000313" key="3">
    <source>
        <dbReference type="EMBL" id="OGL99368.1"/>
    </source>
</evidence>
<gene>
    <name evidence="3" type="ORF">A2304_00125</name>
</gene>
<dbReference type="GO" id="GO:0004540">
    <property type="term" value="F:RNA nuclease activity"/>
    <property type="evidence" value="ECO:0007669"/>
    <property type="project" value="InterPro"/>
</dbReference>
<evidence type="ECO:0000313" key="4">
    <source>
        <dbReference type="Proteomes" id="UP000176501"/>
    </source>
</evidence>
<accession>A0A1F7WAF5</accession>
<proteinExistence type="predicted"/>
<feature type="region of interest" description="Disordered" evidence="1">
    <location>
        <begin position="195"/>
        <end position="217"/>
    </location>
</feature>
<dbReference type="Pfam" id="PF01936">
    <property type="entry name" value="NYN"/>
    <property type="match status" value="1"/>
</dbReference>